<sequence>IAPMLHVSTREFRQLFRILSKRVVLWTEMVVDELVYHNHEDRSNGTLETHLGYDDTNEHPVICQLGGIVPSHTALATQLAVERGYDEINLNVGCPSDRVSGKREFGAVLMKQLSRLLLLVQAMRENAGDTPISVKCRLGVDDWDSWEVLEEFVDTLRPYCRIFYVHARKCLLQVLSPAQNRLVPPLNYPRVYRLCERFPDCDFYINGGIPGLRAAK</sequence>
<keyword evidence="5" id="KW-0819">tRNA processing</keyword>
<keyword evidence="2" id="KW-0820">tRNA-binding</keyword>
<dbReference type="SUPFAM" id="SSF51395">
    <property type="entry name" value="FMN-linked oxidoreductases"/>
    <property type="match status" value="1"/>
</dbReference>
<dbReference type="Proteomes" id="UP000836788">
    <property type="component" value="Chromosome 20"/>
</dbReference>
<dbReference type="InterPro" id="IPR013785">
    <property type="entry name" value="Aldolase_TIM"/>
</dbReference>
<dbReference type="GO" id="GO:0000049">
    <property type="term" value="F:tRNA binding"/>
    <property type="evidence" value="ECO:0007669"/>
    <property type="project" value="UniProtKB-KW"/>
</dbReference>
<evidence type="ECO:0000256" key="2">
    <source>
        <dbReference type="ARBA" id="ARBA00022555"/>
    </source>
</evidence>
<evidence type="ECO:0000256" key="8">
    <source>
        <dbReference type="ARBA" id="ARBA00023002"/>
    </source>
</evidence>
<keyword evidence="8" id="KW-0560">Oxidoreductase</keyword>
<keyword evidence="3" id="KW-0285">Flavoprotein</keyword>
<feature type="non-terminal residue" evidence="10">
    <location>
        <position position="216"/>
    </location>
</feature>
<evidence type="ECO:0000256" key="5">
    <source>
        <dbReference type="ARBA" id="ARBA00022694"/>
    </source>
</evidence>
<evidence type="ECO:0000313" key="10">
    <source>
        <dbReference type="EMBL" id="CAG9285543.1"/>
    </source>
</evidence>
<name>A0A8J9SBL7_PHATR</name>
<dbReference type="AlphaFoldDB" id="A0A8J9SBL7"/>
<evidence type="ECO:0000256" key="7">
    <source>
        <dbReference type="ARBA" id="ARBA00022884"/>
    </source>
</evidence>
<organism evidence="10">
    <name type="scientific">Phaeodactylum tricornutum</name>
    <name type="common">Diatom</name>
    <dbReference type="NCBI Taxonomy" id="2850"/>
    <lineage>
        <taxon>Eukaryota</taxon>
        <taxon>Sar</taxon>
        <taxon>Stramenopiles</taxon>
        <taxon>Ochrophyta</taxon>
        <taxon>Bacillariophyta</taxon>
        <taxon>Bacillariophyceae</taxon>
        <taxon>Bacillariophycidae</taxon>
        <taxon>Naviculales</taxon>
        <taxon>Phaeodactylaceae</taxon>
        <taxon>Phaeodactylum</taxon>
    </lineage>
</organism>
<keyword evidence="6" id="KW-0521">NADP</keyword>
<dbReference type="Pfam" id="PF01207">
    <property type="entry name" value="Dus"/>
    <property type="match status" value="1"/>
</dbReference>
<dbReference type="InterPro" id="IPR035587">
    <property type="entry name" value="DUS-like_FMN-bd"/>
</dbReference>
<keyword evidence="4" id="KW-0288">FMN</keyword>
<proteinExistence type="predicted"/>
<dbReference type="InterPro" id="IPR018517">
    <property type="entry name" value="tRNA_hU_synthase_CS"/>
</dbReference>
<dbReference type="InterPro" id="IPR004653">
    <property type="entry name" value="DusA"/>
</dbReference>
<keyword evidence="7" id="KW-0694">RNA-binding</keyword>
<accession>A0A8J9SBL7</accession>
<gene>
    <name evidence="10" type="ORF">PTTT1_LOCUS29401</name>
</gene>
<dbReference type="GO" id="GO:0017150">
    <property type="term" value="F:tRNA dihydrouridine synthase activity"/>
    <property type="evidence" value="ECO:0007669"/>
    <property type="project" value="InterPro"/>
</dbReference>
<dbReference type="PROSITE" id="PS01136">
    <property type="entry name" value="UPF0034"/>
    <property type="match status" value="1"/>
</dbReference>
<protein>
    <recommendedName>
        <fullName evidence="9">DUS-like FMN-binding domain-containing protein</fullName>
    </recommendedName>
</protein>
<evidence type="ECO:0000256" key="3">
    <source>
        <dbReference type="ARBA" id="ARBA00022630"/>
    </source>
</evidence>
<dbReference type="PANTHER" id="PTHR42907">
    <property type="entry name" value="FMN-LINKED OXIDOREDUCTASES SUPERFAMILY PROTEIN"/>
    <property type="match status" value="1"/>
</dbReference>
<dbReference type="CDD" id="cd02801">
    <property type="entry name" value="DUS_like_FMN"/>
    <property type="match status" value="1"/>
</dbReference>
<dbReference type="Gene3D" id="3.20.20.70">
    <property type="entry name" value="Aldolase class I"/>
    <property type="match status" value="1"/>
</dbReference>
<evidence type="ECO:0000256" key="6">
    <source>
        <dbReference type="ARBA" id="ARBA00022857"/>
    </source>
</evidence>
<reference evidence="10" key="1">
    <citation type="submission" date="2022-02" db="EMBL/GenBank/DDBJ databases">
        <authorList>
            <person name="Giguere J D."/>
        </authorList>
    </citation>
    <scope>NUCLEOTIDE SEQUENCE</scope>
    <source>
        <strain evidence="10">CCAP 1055/1</strain>
    </source>
</reference>
<feature type="non-terminal residue" evidence="10">
    <location>
        <position position="1"/>
    </location>
</feature>
<feature type="domain" description="DUS-like FMN-binding" evidence="9">
    <location>
        <begin position="1"/>
        <end position="214"/>
    </location>
</feature>
<evidence type="ECO:0000256" key="1">
    <source>
        <dbReference type="ARBA" id="ARBA00001917"/>
    </source>
</evidence>
<evidence type="ECO:0000256" key="4">
    <source>
        <dbReference type="ARBA" id="ARBA00022643"/>
    </source>
</evidence>
<comment type="cofactor">
    <cofactor evidence="1">
        <name>FMN</name>
        <dbReference type="ChEBI" id="CHEBI:58210"/>
    </cofactor>
</comment>
<dbReference type="GO" id="GO:0050660">
    <property type="term" value="F:flavin adenine dinucleotide binding"/>
    <property type="evidence" value="ECO:0007669"/>
    <property type="project" value="InterPro"/>
</dbReference>
<evidence type="ECO:0000259" key="9">
    <source>
        <dbReference type="Pfam" id="PF01207"/>
    </source>
</evidence>
<dbReference type="PANTHER" id="PTHR42907:SF1">
    <property type="entry name" value="FMN-LINKED OXIDOREDUCTASES SUPERFAMILY PROTEIN"/>
    <property type="match status" value="1"/>
</dbReference>
<dbReference type="EMBL" id="OU594961">
    <property type="protein sequence ID" value="CAG9285543.1"/>
    <property type="molecule type" value="Genomic_DNA"/>
</dbReference>